<keyword evidence="2" id="KW-0723">Serine/threonine-protein kinase</keyword>
<keyword evidence="3 11" id="KW-0808">Transferase</keyword>
<sequence>MGMDHYRIIRQLGGTSGTFLAVDKQDETKCVVIKRLKDGMQGMQELNVSLRVRHPNIIPFLESFVHDGGLYVVLRYADGGDLGAYLERRARERKPVEHCEILRWFRQLIDALRCCHDHGIMHRDVKPDNVFLSADAKELYLGDFGSSKAMSHAVSLTTTFIGSPIWISPELLQGAPYGYNADVWSLGCVFYEMVALKRPFSSNSFAALVQQVTSGDIAPLPNHVPADVKNIIMGMMRVIPSERLSLRKAMELTDQAIELHTPPVASCLRNGVSEVTPLGQGCKKASVAEADGARQQALVENKGTQRRRNQWKKTLTGCANGSCEEKLSEWVHARNNDFNVIECYLERFRKSDEILIAAMTPLSADNQAGQRRNAPEASAKTISDPLVGIGRAGSKPRTSISTHVTNGCRPSIPKKTGRLSKLPKAGSTEGKASPVDGESLTPQHLGTHALRWVKGAVVACKPSPPVPQFVQKGEERQSQRAKRELERAKMLQMIREQKAKAQQQRRAKGLNETKGRVGVEVEIVLPDNVRYFANGM</sequence>
<dbReference type="GO" id="GO:0005524">
    <property type="term" value="F:ATP binding"/>
    <property type="evidence" value="ECO:0007669"/>
    <property type="project" value="UniProtKB-KW"/>
</dbReference>
<reference evidence="11" key="1">
    <citation type="journal article" date="2012" name="Proc. Natl. Acad. Sci. U.S.A.">
        <title>Antigenic diversity is generated by distinct evolutionary mechanisms in African trypanosome species.</title>
        <authorList>
            <person name="Jackson A.P."/>
            <person name="Berry A."/>
            <person name="Aslett M."/>
            <person name="Allison H.C."/>
            <person name="Burton P."/>
            <person name="Vavrova-Anderson J."/>
            <person name="Brown R."/>
            <person name="Browne H."/>
            <person name="Corton N."/>
            <person name="Hauser H."/>
            <person name="Gamble J."/>
            <person name="Gilderthorp R."/>
            <person name="Marcello L."/>
            <person name="McQuillan J."/>
            <person name="Otto T.D."/>
            <person name="Quail M.A."/>
            <person name="Sanders M.J."/>
            <person name="van Tonder A."/>
            <person name="Ginger M.L."/>
            <person name="Field M.C."/>
            <person name="Barry J.D."/>
            <person name="Hertz-Fowler C."/>
            <person name="Berriman M."/>
        </authorList>
    </citation>
    <scope>NUCLEOTIDE SEQUENCE</scope>
    <source>
        <strain evidence="11">Y486</strain>
    </source>
</reference>
<feature type="region of interest" description="Disordered" evidence="9">
    <location>
        <begin position="366"/>
        <end position="442"/>
    </location>
</feature>
<dbReference type="PROSITE" id="PS50011">
    <property type="entry name" value="PROTEIN_KINASE_DOM"/>
    <property type="match status" value="1"/>
</dbReference>
<evidence type="ECO:0000256" key="4">
    <source>
        <dbReference type="ARBA" id="ARBA00022741"/>
    </source>
</evidence>
<dbReference type="PANTHER" id="PTHR44899">
    <property type="entry name" value="CAMK FAMILY PROTEIN KINASE"/>
    <property type="match status" value="1"/>
</dbReference>
<keyword evidence="5 11" id="KW-0418">Kinase</keyword>
<dbReference type="Gene3D" id="1.10.510.10">
    <property type="entry name" value="Transferase(Phosphotransferase) domain 1"/>
    <property type="match status" value="1"/>
</dbReference>
<dbReference type="EMBL" id="HE573024">
    <property type="protein sequence ID" value="CCC49499.1"/>
    <property type="molecule type" value="Genomic_DNA"/>
</dbReference>
<evidence type="ECO:0000256" key="8">
    <source>
        <dbReference type="ARBA" id="ARBA00048679"/>
    </source>
</evidence>
<name>G0U0A1_TRYVY</name>
<dbReference type="PANTHER" id="PTHR44899:SF3">
    <property type="entry name" value="SERINE_THREONINE-PROTEIN KINASE NEK1"/>
    <property type="match status" value="1"/>
</dbReference>
<evidence type="ECO:0000256" key="5">
    <source>
        <dbReference type="ARBA" id="ARBA00022777"/>
    </source>
</evidence>
<keyword evidence="4" id="KW-0547">Nucleotide-binding</keyword>
<accession>G0U0A1</accession>
<keyword evidence="6" id="KW-0067">ATP-binding</keyword>
<dbReference type="SMART" id="SM00220">
    <property type="entry name" value="S_TKc"/>
    <property type="match status" value="1"/>
</dbReference>
<comment type="catalytic activity">
    <reaction evidence="7">
        <text>L-threonyl-[protein] + ATP = O-phospho-L-threonyl-[protein] + ADP + H(+)</text>
        <dbReference type="Rhea" id="RHEA:46608"/>
        <dbReference type="Rhea" id="RHEA-COMP:11060"/>
        <dbReference type="Rhea" id="RHEA-COMP:11605"/>
        <dbReference type="ChEBI" id="CHEBI:15378"/>
        <dbReference type="ChEBI" id="CHEBI:30013"/>
        <dbReference type="ChEBI" id="CHEBI:30616"/>
        <dbReference type="ChEBI" id="CHEBI:61977"/>
        <dbReference type="ChEBI" id="CHEBI:456216"/>
        <dbReference type="EC" id="2.7.11.1"/>
    </reaction>
</comment>
<evidence type="ECO:0000256" key="9">
    <source>
        <dbReference type="SAM" id="MobiDB-lite"/>
    </source>
</evidence>
<comment type="catalytic activity">
    <reaction evidence="8">
        <text>L-seryl-[protein] + ATP = O-phospho-L-seryl-[protein] + ADP + H(+)</text>
        <dbReference type="Rhea" id="RHEA:17989"/>
        <dbReference type="Rhea" id="RHEA-COMP:9863"/>
        <dbReference type="Rhea" id="RHEA-COMP:11604"/>
        <dbReference type="ChEBI" id="CHEBI:15378"/>
        <dbReference type="ChEBI" id="CHEBI:29999"/>
        <dbReference type="ChEBI" id="CHEBI:30616"/>
        <dbReference type="ChEBI" id="CHEBI:83421"/>
        <dbReference type="ChEBI" id="CHEBI:456216"/>
        <dbReference type="EC" id="2.7.11.1"/>
    </reaction>
</comment>
<dbReference type="InterPro" id="IPR051131">
    <property type="entry name" value="NEK_Ser/Thr_kinase_NIMA"/>
</dbReference>
<dbReference type="InterPro" id="IPR011009">
    <property type="entry name" value="Kinase-like_dom_sf"/>
</dbReference>
<dbReference type="OMA" id="ISALKCC"/>
<feature type="domain" description="Protein kinase" evidence="10">
    <location>
        <begin position="1"/>
        <end position="257"/>
    </location>
</feature>
<dbReference type="GO" id="GO:0004674">
    <property type="term" value="F:protein serine/threonine kinase activity"/>
    <property type="evidence" value="ECO:0007669"/>
    <property type="project" value="UniProtKB-KW"/>
</dbReference>
<dbReference type="GO" id="GO:0106310">
    <property type="term" value="F:protein serine kinase activity"/>
    <property type="evidence" value="ECO:0007669"/>
    <property type="project" value="RHEA"/>
</dbReference>
<evidence type="ECO:0000256" key="6">
    <source>
        <dbReference type="ARBA" id="ARBA00022840"/>
    </source>
</evidence>
<dbReference type="AlphaFoldDB" id="G0U0A1"/>
<feature type="compositionally biased region" description="Polar residues" evidence="9">
    <location>
        <begin position="396"/>
        <end position="405"/>
    </location>
</feature>
<organism evidence="11">
    <name type="scientific">Trypanosoma vivax (strain Y486)</name>
    <dbReference type="NCBI Taxonomy" id="1055687"/>
    <lineage>
        <taxon>Eukaryota</taxon>
        <taxon>Discoba</taxon>
        <taxon>Euglenozoa</taxon>
        <taxon>Kinetoplastea</taxon>
        <taxon>Metakinetoplastina</taxon>
        <taxon>Trypanosomatida</taxon>
        <taxon>Trypanosomatidae</taxon>
        <taxon>Trypanosoma</taxon>
        <taxon>Duttonella</taxon>
    </lineage>
</organism>
<evidence type="ECO:0000256" key="2">
    <source>
        <dbReference type="ARBA" id="ARBA00022527"/>
    </source>
</evidence>
<dbReference type="InterPro" id="IPR008271">
    <property type="entry name" value="Ser/Thr_kinase_AS"/>
</dbReference>
<gene>
    <name evidence="11" type="ORF">TVY486_0801070</name>
</gene>
<evidence type="ECO:0000313" key="11">
    <source>
        <dbReference type="EMBL" id="CCC49499.1"/>
    </source>
</evidence>
<evidence type="ECO:0000256" key="3">
    <source>
        <dbReference type="ARBA" id="ARBA00022679"/>
    </source>
</evidence>
<evidence type="ECO:0000259" key="10">
    <source>
        <dbReference type="PROSITE" id="PS50011"/>
    </source>
</evidence>
<dbReference type="PROSITE" id="PS00108">
    <property type="entry name" value="PROTEIN_KINASE_ST"/>
    <property type="match status" value="1"/>
</dbReference>
<evidence type="ECO:0000256" key="7">
    <source>
        <dbReference type="ARBA" id="ARBA00047899"/>
    </source>
</evidence>
<dbReference type="InterPro" id="IPR000719">
    <property type="entry name" value="Prot_kinase_dom"/>
</dbReference>
<dbReference type="VEuPathDB" id="TriTrypDB:TvY486_0801070"/>
<dbReference type="EC" id="2.7.11.1" evidence="1"/>
<protein>
    <recommendedName>
        <fullName evidence="1">non-specific serine/threonine protein kinase</fullName>
        <ecNumber evidence="1">2.7.11.1</ecNumber>
    </recommendedName>
</protein>
<dbReference type="SUPFAM" id="SSF56112">
    <property type="entry name" value="Protein kinase-like (PK-like)"/>
    <property type="match status" value="1"/>
</dbReference>
<proteinExistence type="predicted"/>
<evidence type="ECO:0000256" key="1">
    <source>
        <dbReference type="ARBA" id="ARBA00012513"/>
    </source>
</evidence>
<dbReference type="Pfam" id="PF00069">
    <property type="entry name" value="Pkinase"/>
    <property type="match status" value="1"/>
</dbReference>